<feature type="region of interest" description="Disordered" evidence="1">
    <location>
        <begin position="303"/>
        <end position="339"/>
    </location>
</feature>
<name>A0A6M5YTK1_9BACT</name>
<feature type="compositionally biased region" description="Low complexity" evidence="1">
    <location>
        <begin position="39"/>
        <end position="52"/>
    </location>
</feature>
<feature type="region of interest" description="Disordered" evidence="1">
    <location>
        <begin position="34"/>
        <end position="61"/>
    </location>
</feature>
<accession>A0A6M5YTK1</accession>
<evidence type="ECO:0008006" key="4">
    <source>
        <dbReference type="Google" id="ProtNLM"/>
    </source>
</evidence>
<dbReference type="KEGG" id="ftj:FTUN_4919"/>
<evidence type="ECO:0000313" key="3">
    <source>
        <dbReference type="Proteomes" id="UP000503447"/>
    </source>
</evidence>
<sequence>MPPPRCSGWPMYLTGPVLGFLAAVAFALCPPHRGEAPRADAPARALDPSLPAEPNETEDQDKDQLAFSQFSWGEFVALNWPARDRTRGEADPDKPFGAATGPVVWESWKSVDELFPPNPEDAPTEWKRLDAVIGIRSANKDGKLALSRLDRPADKSAFRKVLPQVAHLQAVNQAGFFAAQLGPLVAQNGTYVRYETRVNQVAYNFVVDGKYYLRNNLPSSKNMPPVPFLTDSIIVKAAWMELTERDDQTRFYCVRADLVDGVQDSKPIVRTATVGLVGLHIARRTLARPSWIWTTFEHVDNTEPGPGAGRASFSRNDPATVYTNGTDSRPPAPIPEGTPLPACPKAVGVERMNCIPQSARQANAQFYQKVKGTVWQHYRLVATQWIPKKDPGDPGSNLFQPTPNSGVANTAIETYIQTSSCLVCHAFTPDFRFVFFPSVRAHSPKKGP</sequence>
<dbReference type="RefSeq" id="WP_171472733.1">
    <property type="nucleotide sequence ID" value="NZ_CP053452.2"/>
</dbReference>
<feature type="compositionally biased region" description="Pro residues" evidence="1">
    <location>
        <begin position="330"/>
        <end position="339"/>
    </location>
</feature>
<reference evidence="3" key="1">
    <citation type="submission" date="2020-05" db="EMBL/GenBank/DDBJ databases">
        <title>Frigoriglobus tundricola gen. nov., sp. nov., a psychrotolerant cellulolytic planctomycete of the family Gemmataceae with two divergent copies of 16S rRNA gene.</title>
        <authorList>
            <person name="Kulichevskaya I.S."/>
            <person name="Ivanova A.A."/>
            <person name="Naumoff D.G."/>
            <person name="Beletsky A.V."/>
            <person name="Rijpstra W.I.C."/>
            <person name="Sinninghe Damste J.S."/>
            <person name="Mardanov A.V."/>
            <person name="Ravin N.V."/>
            <person name="Dedysh S.N."/>
        </authorList>
    </citation>
    <scope>NUCLEOTIDE SEQUENCE [LARGE SCALE GENOMIC DNA]</scope>
    <source>
        <strain evidence="3">PL17</strain>
    </source>
</reference>
<evidence type="ECO:0000256" key="1">
    <source>
        <dbReference type="SAM" id="MobiDB-lite"/>
    </source>
</evidence>
<proteinExistence type="predicted"/>
<gene>
    <name evidence="2" type="ORF">FTUN_4919</name>
</gene>
<dbReference type="AlphaFoldDB" id="A0A6M5YTK1"/>
<protein>
    <recommendedName>
        <fullName evidence="4">Cytochrome c family protein</fullName>
    </recommendedName>
</protein>
<organism evidence="2 3">
    <name type="scientific">Frigoriglobus tundricola</name>
    <dbReference type="NCBI Taxonomy" id="2774151"/>
    <lineage>
        <taxon>Bacteria</taxon>
        <taxon>Pseudomonadati</taxon>
        <taxon>Planctomycetota</taxon>
        <taxon>Planctomycetia</taxon>
        <taxon>Gemmatales</taxon>
        <taxon>Gemmataceae</taxon>
        <taxon>Frigoriglobus</taxon>
    </lineage>
</organism>
<feature type="compositionally biased region" description="Polar residues" evidence="1">
    <location>
        <begin position="313"/>
        <end position="327"/>
    </location>
</feature>
<dbReference type="Proteomes" id="UP000503447">
    <property type="component" value="Chromosome"/>
</dbReference>
<dbReference type="EMBL" id="CP053452">
    <property type="protein sequence ID" value="QJW97348.1"/>
    <property type="molecule type" value="Genomic_DNA"/>
</dbReference>
<keyword evidence="3" id="KW-1185">Reference proteome</keyword>
<evidence type="ECO:0000313" key="2">
    <source>
        <dbReference type="EMBL" id="QJW97348.1"/>
    </source>
</evidence>